<dbReference type="Proteomes" id="UP000315423">
    <property type="component" value="Unassembled WGS sequence"/>
</dbReference>
<evidence type="ECO:0000313" key="2">
    <source>
        <dbReference type="Proteomes" id="UP000315423"/>
    </source>
</evidence>
<protein>
    <submittedName>
        <fullName evidence="1">PHP domain-containing protein</fullName>
    </submittedName>
</protein>
<accession>A0AC61SAB5</accession>
<name>A0AC61SAB5_9EURY</name>
<dbReference type="EMBL" id="QYBA01000193">
    <property type="protein sequence ID" value="TKY91447.1"/>
    <property type="molecule type" value="Genomic_DNA"/>
</dbReference>
<proteinExistence type="predicted"/>
<gene>
    <name evidence="1" type="ORF">C5S46_05750</name>
</gene>
<reference evidence="1" key="1">
    <citation type="submission" date="2018-09" db="EMBL/GenBank/DDBJ databases">
        <title>A genomic encyclopedia of anaerobic methanotrophic archaea.</title>
        <authorList>
            <person name="Skennerton C.T."/>
            <person name="Chadwick G.L."/>
            <person name="Laso-Perez R."/>
            <person name="Leu A.O."/>
            <person name="Speth D.R."/>
            <person name="Yu H."/>
            <person name="Morgan-Lang C."/>
            <person name="Hatzenpichler R."/>
            <person name="Goudeau D."/>
            <person name="Malmstrom R."/>
            <person name="Woyke T."/>
            <person name="Hallam S."/>
            <person name="Tyson G.W."/>
            <person name="Wegener G."/>
            <person name="Boetius A."/>
            <person name="Orphan V.J."/>
        </authorList>
    </citation>
    <scope>NUCLEOTIDE SEQUENCE</scope>
    <source>
        <strain evidence="1">CONS3730D10UFb2</strain>
    </source>
</reference>
<comment type="caution">
    <text evidence="1">The sequence shown here is derived from an EMBL/GenBank/DDBJ whole genome shotgun (WGS) entry which is preliminary data.</text>
</comment>
<organism evidence="1 2">
    <name type="scientific">Candidatus Methanomarinus sp</name>
    <dbReference type="NCBI Taxonomy" id="3386244"/>
    <lineage>
        <taxon>Archaea</taxon>
        <taxon>Methanobacteriati</taxon>
        <taxon>Methanobacteriota</taxon>
        <taxon>Stenosarchaea group</taxon>
        <taxon>Methanomicrobia</taxon>
        <taxon>Methanosarcinales</taxon>
        <taxon>ANME-2 cluster</taxon>
        <taxon>Candidatus Methanocomedenaceae</taxon>
        <taxon>Candidatus Methanomarinus</taxon>
    </lineage>
</organism>
<sequence length="205" mass="23805">MKTWEKYSEYLLKGEWHIHTNYTDGKNSVYDYCQKAVEVGIPLVAFTEHVRKNLNYDFCSFLDDIDKVKEEFDLIILSGCEAKVLPNGDLDVNDEILKEIDYPIFAFHSFPADVDIYFNSLKNVLKNKYVNTWAHPGAFLEKKHLQIPDDQFVEILNSMSKRKILLEMNCKYDVPSPKWIDLAKISDICLVKGSDVHNIESFCPL</sequence>
<evidence type="ECO:0000313" key="1">
    <source>
        <dbReference type="EMBL" id="TKY91447.1"/>
    </source>
</evidence>